<reference evidence="8" key="1">
    <citation type="submission" date="2015-07" db="EMBL/GenBank/DDBJ databases">
        <title>Transcriptome Assembly of Anthurium amnicola.</title>
        <authorList>
            <person name="Suzuki J."/>
        </authorList>
    </citation>
    <scope>NUCLEOTIDE SEQUENCE</scope>
</reference>
<evidence type="ECO:0000256" key="5">
    <source>
        <dbReference type="ARBA" id="ARBA00023136"/>
    </source>
</evidence>
<organism evidence="8">
    <name type="scientific">Anthurium amnicola</name>
    <dbReference type="NCBI Taxonomy" id="1678845"/>
    <lineage>
        <taxon>Eukaryota</taxon>
        <taxon>Viridiplantae</taxon>
        <taxon>Streptophyta</taxon>
        <taxon>Embryophyta</taxon>
        <taxon>Tracheophyta</taxon>
        <taxon>Spermatophyta</taxon>
        <taxon>Magnoliopsida</taxon>
        <taxon>Liliopsida</taxon>
        <taxon>Araceae</taxon>
        <taxon>Pothoideae</taxon>
        <taxon>Potheae</taxon>
        <taxon>Anthurium</taxon>
    </lineage>
</organism>
<feature type="transmembrane region" description="Helical" evidence="6">
    <location>
        <begin position="265"/>
        <end position="282"/>
    </location>
</feature>
<dbReference type="CDD" id="cd06186">
    <property type="entry name" value="NOX_Duox_like_FAD_NADP"/>
    <property type="match status" value="1"/>
</dbReference>
<evidence type="ECO:0000256" key="1">
    <source>
        <dbReference type="ARBA" id="ARBA00004141"/>
    </source>
</evidence>
<dbReference type="InterPro" id="IPR013121">
    <property type="entry name" value="Fe_red_NAD-bd_6"/>
</dbReference>
<evidence type="ECO:0000256" key="3">
    <source>
        <dbReference type="ARBA" id="ARBA00022989"/>
    </source>
</evidence>
<dbReference type="InterPro" id="IPR017927">
    <property type="entry name" value="FAD-bd_FR_type"/>
</dbReference>
<protein>
    <submittedName>
        <fullName evidence="8">Ferric reduction oxidase 8, mitochondrial</fullName>
    </submittedName>
</protein>
<dbReference type="InterPro" id="IPR013130">
    <property type="entry name" value="Fe3_Rdtase_TM_dom"/>
</dbReference>
<dbReference type="EMBL" id="GDJX01003223">
    <property type="protein sequence ID" value="JAT64713.1"/>
    <property type="molecule type" value="Transcribed_RNA"/>
</dbReference>
<feature type="transmembrane region" description="Helical" evidence="6">
    <location>
        <begin position="536"/>
        <end position="560"/>
    </location>
</feature>
<feature type="transmembrane region" description="Helical" evidence="6">
    <location>
        <begin position="196"/>
        <end position="218"/>
    </location>
</feature>
<dbReference type="GO" id="GO:0005886">
    <property type="term" value="C:plasma membrane"/>
    <property type="evidence" value="ECO:0007669"/>
    <property type="project" value="TreeGrafter"/>
</dbReference>
<dbReference type="InterPro" id="IPR013112">
    <property type="entry name" value="FAD-bd_8"/>
</dbReference>
<feature type="domain" description="FAD-binding FR-type" evidence="7">
    <location>
        <begin position="286"/>
        <end position="418"/>
    </location>
</feature>
<dbReference type="InterPro" id="IPR050369">
    <property type="entry name" value="RBOH/FRE"/>
</dbReference>
<sequence>MAASSLLPATRLLVLAAFAVWVSIWVLKPTSLWKRSWHTAEDWASRTILRDVGLNVLVFCFPVLMAAALAYVYLHLLSRERRTSRRRPIWMITMSNPVIERSPIGTLSGFELLAASLFTVLLAWTFYSSISSDFRKAIPAKFLHLNRWQIKVMSMGIRMGSLAEICLAFLLLPVLRRMAVFKILGIQFEAAVRYHVWIGNVMILLAALHGIIIMSTWTAKHRLLSEITKWQRTGRVNLAGLITLATGLVIWMTSLPPIRRKQFHLFYSVHHLYIVFILFFLLHGGDRHFYLVLSGVILLALDKVMRVVQSRPTPCLVSAKILQCRAIELTLSIKGMKYTPTSLVFINVPSISKFQWHPFSITSSSNMDNDEVSFIVKCQGQWTSALYNKIKSMQNSDVTSIKCFPIAVEGPYGPTTTPYQRYDCLLLIAGGSGITPFLSILQDISSRRGNMLKQPTIIRLVYVVKKSEDLSMLNSVSPLLLNKTKNPGQLKLKVFVTQEKRSGVSLREILQEASQVQTIFFGTKCPLASAPRPEGFLSMAAITGLFSIAFLVSLVCLSHGFLPSGKKATQGKTPSWVRDLLVLSSFVIATGCSIFATILARWRKPENVSSVTQKHVTDPDLEMQSEDTRALQEEHEIHFGRRPNLLEILEDLYDQTGESKVGVFVCGPDSMQESVASFCKKHQKFNEKRTKHTPAFHSIKFSL</sequence>
<gene>
    <name evidence="8" type="primary">FRO8_3</name>
    <name evidence="8" type="ORF">g.114763</name>
</gene>
<dbReference type="SFLD" id="SFLDS00052">
    <property type="entry name" value="Ferric_Reductase_Domain"/>
    <property type="match status" value="1"/>
</dbReference>
<keyword evidence="5 6" id="KW-0472">Membrane</keyword>
<dbReference type="SUPFAM" id="SSF63380">
    <property type="entry name" value="Riboflavin synthase domain-like"/>
    <property type="match status" value="1"/>
</dbReference>
<dbReference type="Pfam" id="PF08030">
    <property type="entry name" value="NAD_binding_6"/>
    <property type="match status" value="1"/>
</dbReference>
<dbReference type="AlphaFoldDB" id="A0A1D1ZD15"/>
<evidence type="ECO:0000256" key="4">
    <source>
        <dbReference type="ARBA" id="ARBA00023002"/>
    </source>
</evidence>
<evidence type="ECO:0000313" key="8">
    <source>
        <dbReference type="EMBL" id="JAT64713.1"/>
    </source>
</evidence>
<dbReference type="GO" id="GO:0000293">
    <property type="term" value="F:ferric-chelate reductase activity"/>
    <property type="evidence" value="ECO:0007669"/>
    <property type="project" value="TreeGrafter"/>
</dbReference>
<evidence type="ECO:0000259" key="7">
    <source>
        <dbReference type="PROSITE" id="PS51384"/>
    </source>
</evidence>
<dbReference type="InterPro" id="IPR017938">
    <property type="entry name" value="Riboflavin_synthase-like_b-brl"/>
</dbReference>
<dbReference type="Pfam" id="PF01794">
    <property type="entry name" value="Ferric_reduct"/>
    <property type="match status" value="1"/>
</dbReference>
<feature type="transmembrane region" description="Helical" evidence="6">
    <location>
        <begin position="155"/>
        <end position="175"/>
    </location>
</feature>
<keyword evidence="3 6" id="KW-1133">Transmembrane helix</keyword>
<dbReference type="SFLD" id="SFLDG01168">
    <property type="entry name" value="Ferric_reductase_subgroup_(FRE"/>
    <property type="match status" value="1"/>
</dbReference>
<feature type="transmembrane region" description="Helical" evidence="6">
    <location>
        <begin position="12"/>
        <end position="32"/>
    </location>
</feature>
<dbReference type="InterPro" id="IPR039261">
    <property type="entry name" value="FNR_nucleotide-bd"/>
</dbReference>
<feature type="transmembrane region" description="Helical" evidence="6">
    <location>
        <begin position="52"/>
        <end position="77"/>
    </location>
</feature>
<proteinExistence type="predicted"/>
<keyword evidence="4" id="KW-0560">Oxidoreductase</keyword>
<dbReference type="PROSITE" id="PS51384">
    <property type="entry name" value="FAD_FR"/>
    <property type="match status" value="1"/>
</dbReference>
<keyword evidence="2 6" id="KW-0812">Transmembrane</keyword>
<feature type="transmembrane region" description="Helical" evidence="6">
    <location>
        <begin position="238"/>
        <end position="258"/>
    </location>
</feature>
<evidence type="ECO:0000256" key="2">
    <source>
        <dbReference type="ARBA" id="ARBA00022692"/>
    </source>
</evidence>
<dbReference type="Gene3D" id="3.40.50.80">
    <property type="entry name" value="Nucleotide-binding domain of ferredoxin-NADP reductase (FNR) module"/>
    <property type="match status" value="2"/>
</dbReference>
<dbReference type="PANTHER" id="PTHR11972:SF155">
    <property type="entry name" value="FERRIC REDUCTION OXIDASE 8, MITOCHONDRIAL"/>
    <property type="match status" value="1"/>
</dbReference>
<dbReference type="PANTHER" id="PTHR11972">
    <property type="entry name" value="NADPH OXIDASE"/>
    <property type="match status" value="1"/>
</dbReference>
<feature type="transmembrane region" description="Helical" evidence="6">
    <location>
        <begin position="104"/>
        <end position="127"/>
    </location>
</feature>
<feature type="transmembrane region" description="Helical" evidence="6">
    <location>
        <begin position="580"/>
        <end position="600"/>
    </location>
</feature>
<name>A0A1D1ZD15_9ARAE</name>
<dbReference type="Pfam" id="PF08022">
    <property type="entry name" value="FAD_binding_8"/>
    <property type="match status" value="1"/>
</dbReference>
<accession>A0A1D1ZD15</accession>
<comment type="subcellular location">
    <subcellularLocation>
        <location evidence="1">Membrane</location>
        <topology evidence="1">Multi-pass membrane protein</topology>
    </subcellularLocation>
</comment>
<evidence type="ECO:0000256" key="6">
    <source>
        <dbReference type="SAM" id="Phobius"/>
    </source>
</evidence>
<dbReference type="SUPFAM" id="SSF52343">
    <property type="entry name" value="Ferredoxin reductase-like, C-terminal NADP-linked domain"/>
    <property type="match status" value="1"/>
</dbReference>